<comment type="caution">
    <text evidence="3">The sequence shown here is derived from an EMBL/GenBank/DDBJ whole genome shotgun (WGS) entry which is preliminary data.</text>
</comment>
<feature type="domain" description="AB hydrolase-1" evidence="2">
    <location>
        <begin position="24"/>
        <end position="133"/>
    </location>
</feature>
<dbReference type="InterPro" id="IPR029058">
    <property type="entry name" value="AB_hydrolase_fold"/>
</dbReference>
<dbReference type="GO" id="GO:0016020">
    <property type="term" value="C:membrane"/>
    <property type="evidence" value="ECO:0007669"/>
    <property type="project" value="TreeGrafter"/>
</dbReference>
<dbReference type="AlphaFoldDB" id="A0AAW9Q7U9"/>
<dbReference type="Pfam" id="PF00561">
    <property type="entry name" value="Abhydrolase_1"/>
    <property type="match status" value="1"/>
</dbReference>
<dbReference type="PANTHER" id="PTHR43798">
    <property type="entry name" value="MONOACYLGLYCEROL LIPASE"/>
    <property type="match status" value="1"/>
</dbReference>
<dbReference type="EMBL" id="JAZIBG010000031">
    <property type="protein sequence ID" value="MEF7615354.1"/>
    <property type="molecule type" value="Genomic_DNA"/>
</dbReference>
<dbReference type="PRINTS" id="PR00111">
    <property type="entry name" value="ABHYDROLASE"/>
</dbReference>
<accession>A0AAW9Q7U9</accession>
<dbReference type="InterPro" id="IPR000073">
    <property type="entry name" value="AB_hydrolase_1"/>
</dbReference>
<reference evidence="3 4" key="1">
    <citation type="submission" date="2024-02" db="EMBL/GenBank/DDBJ databases">
        <title>Genome sequence of Aquincola sp. MAHUQ-54.</title>
        <authorList>
            <person name="Huq M.A."/>
        </authorList>
    </citation>
    <scope>NUCLEOTIDE SEQUENCE [LARGE SCALE GENOMIC DNA]</scope>
    <source>
        <strain evidence="3 4">MAHUQ-54</strain>
    </source>
</reference>
<keyword evidence="1 3" id="KW-0378">Hydrolase</keyword>
<dbReference type="RefSeq" id="WP_332290602.1">
    <property type="nucleotide sequence ID" value="NZ_JAZIBG010000031.1"/>
</dbReference>
<evidence type="ECO:0000313" key="4">
    <source>
        <dbReference type="Proteomes" id="UP001336250"/>
    </source>
</evidence>
<dbReference type="Proteomes" id="UP001336250">
    <property type="component" value="Unassembled WGS sequence"/>
</dbReference>
<dbReference type="InterPro" id="IPR050266">
    <property type="entry name" value="AB_hydrolase_sf"/>
</dbReference>
<proteinExistence type="predicted"/>
<evidence type="ECO:0000313" key="3">
    <source>
        <dbReference type="EMBL" id="MEF7615354.1"/>
    </source>
</evidence>
<evidence type="ECO:0000256" key="1">
    <source>
        <dbReference type="ARBA" id="ARBA00022801"/>
    </source>
</evidence>
<keyword evidence="4" id="KW-1185">Reference proteome</keyword>
<dbReference type="PANTHER" id="PTHR43798:SF31">
    <property type="entry name" value="AB HYDROLASE SUPERFAMILY PROTEIN YCLE"/>
    <property type="match status" value="1"/>
</dbReference>
<name>A0AAW9Q7U9_9BURK</name>
<protein>
    <submittedName>
        <fullName evidence="3">Alpha/beta fold hydrolase</fullName>
    </submittedName>
</protein>
<dbReference type="SUPFAM" id="SSF53474">
    <property type="entry name" value="alpha/beta-Hydrolases"/>
    <property type="match status" value="1"/>
</dbReference>
<dbReference type="GO" id="GO:0016787">
    <property type="term" value="F:hydrolase activity"/>
    <property type="evidence" value="ECO:0007669"/>
    <property type="project" value="UniProtKB-KW"/>
</dbReference>
<gene>
    <name evidence="3" type="ORF">V4F39_15655</name>
</gene>
<organism evidence="3 4">
    <name type="scientific">Aquincola agrisoli</name>
    <dbReference type="NCBI Taxonomy" id="3119538"/>
    <lineage>
        <taxon>Bacteria</taxon>
        <taxon>Pseudomonadati</taxon>
        <taxon>Pseudomonadota</taxon>
        <taxon>Betaproteobacteria</taxon>
        <taxon>Burkholderiales</taxon>
        <taxon>Sphaerotilaceae</taxon>
        <taxon>Aquincola</taxon>
    </lineage>
</organism>
<dbReference type="Gene3D" id="3.40.50.1820">
    <property type="entry name" value="alpha/beta hydrolase"/>
    <property type="match status" value="1"/>
</dbReference>
<evidence type="ECO:0000259" key="2">
    <source>
        <dbReference type="Pfam" id="PF00561"/>
    </source>
</evidence>
<sequence length="274" mass="28675">MRIDVGRENSTLIELQVDDFGHGPPVVLLHGWPLSGRVWEPQLPALLAAGRRVLAVDRRGFGGSTRCSLGFDLDTLAEDLGQVLERLAPAGAVVVAHDLGAAELLRYLGSFGGERLRAAVLVVPPPPTPETPAPAPPPPAPRAAMLRHWIDEAHAPPSLPLARRLDADARHALWLDAIANGPLALHASRATLDAADLRDDLPRIDVPTLVLHGEADMGRPPAGAAALAAALAGARVERLAEAPRGLLWTHADEVNAALLAFLAAVAPAPPAGGR</sequence>